<evidence type="ECO:0000256" key="1">
    <source>
        <dbReference type="ARBA" id="ARBA00005634"/>
    </source>
</evidence>
<gene>
    <name evidence="7" type="ORF">GCM10025883_26080</name>
</gene>
<dbReference type="Proteomes" id="UP001157126">
    <property type="component" value="Unassembled WGS sequence"/>
</dbReference>
<dbReference type="InterPro" id="IPR046450">
    <property type="entry name" value="PA_dom_sf"/>
</dbReference>
<evidence type="ECO:0000259" key="4">
    <source>
        <dbReference type="Pfam" id="PF02225"/>
    </source>
</evidence>
<evidence type="ECO:0000259" key="5">
    <source>
        <dbReference type="Pfam" id="PF04253"/>
    </source>
</evidence>
<evidence type="ECO:0000313" key="8">
    <source>
        <dbReference type="Proteomes" id="UP001157126"/>
    </source>
</evidence>
<comment type="similarity">
    <text evidence="1">Belongs to the peptidase M28 family. M28B subfamily.</text>
</comment>
<dbReference type="RefSeq" id="WP_284304240.1">
    <property type="nucleotide sequence ID" value="NZ_BSUO01000001.1"/>
</dbReference>
<dbReference type="Gene3D" id="3.40.630.10">
    <property type="entry name" value="Zn peptidases"/>
    <property type="match status" value="1"/>
</dbReference>
<keyword evidence="7" id="KW-0378">Hydrolase</keyword>
<dbReference type="Pfam" id="PF04389">
    <property type="entry name" value="Peptidase_M28"/>
    <property type="match status" value="1"/>
</dbReference>
<feature type="chain" id="PRO_5045788174" evidence="3">
    <location>
        <begin position="26"/>
        <end position="699"/>
    </location>
</feature>
<dbReference type="Gene3D" id="1.20.930.40">
    <property type="entry name" value="Transferrin receptor-like, dimerisation domain"/>
    <property type="match status" value="1"/>
</dbReference>
<dbReference type="PANTHER" id="PTHR10404">
    <property type="entry name" value="N-ACETYLATED-ALPHA-LINKED ACIDIC DIPEPTIDASE"/>
    <property type="match status" value="1"/>
</dbReference>
<dbReference type="Gene3D" id="3.50.30.30">
    <property type="match status" value="1"/>
</dbReference>
<dbReference type="InterPro" id="IPR003137">
    <property type="entry name" value="PA_domain"/>
</dbReference>
<dbReference type="InterPro" id="IPR039373">
    <property type="entry name" value="Peptidase_M28B"/>
</dbReference>
<feature type="domain" description="PA" evidence="4">
    <location>
        <begin position="153"/>
        <end position="240"/>
    </location>
</feature>
<feature type="domain" description="Transferrin receptor-like dimerisation" evidence="5">
    <location>
        <begin position="578"/>
        <end position="691"/>
    </location>
</feature>
<proteinExistence type="inferred from homology"/>
<evidence type="ECO:0000256" key="2">
    <source>
        <dbReference type="SAM" id="MobiDB-lite"/>
    </source>
</evidence>
<evidence type="ECO:0000259" key="6">
    <source>
        <dbReference type="Pfam" id="PF04389"/>
    </source>
</evidence>
<reference evidence="8" key="1">
    <citation type="journal article" date="2019" name="Int. J. Syst. Evol. Microbiol.">
        <title>The Global Catalogue of Microorganisms (GCM) 10K type strain sequencing project: providing services to taxonomists for standard genome sequencing and annotation.</title>
        <authorList>
            <consortium name="The Broad Institute Genomics Platform"/>
            <consortium name="The Broad Institute Genome Sequencing Center for Infectious Disease"/>
            <person name="Wu L."/>
            <person name="Ma J."/>
        </authorList>
    </citation>
    <scope>NUCLEOTIDE SEQUENCE [LARGE SCALE GENOMIC DNA]</scope>
    <source>
        <strain evidence="8">NBRC 113072</strain>
    </source>
</reference>
<dbReference type="SUPFAM" id="SSF53187">
    <property type="entry name" value="Zn-dependent exopeptidases"/>
    <property type="match status" value="1"/>
</dbReference>
<evidence type="ECO:0000256" key="3">
    <source>
        <dbReference type="SAM" id="SignalP"/>
    </source>
</evidence>
<organism evidence="7 8">
    <name type="scientific">Mobilicoccus caccae</name>
    <dbReference type="NCBI Taxonomy" id="1859295"/>
    <lineage>
        <taxon>Bacteria</taxon>
        <taxon>Bacillati</taxon>
        <taxon>Actinomycetota</taxon>
        <taxon>Actinomycetes</taxon>
        <taxon>Micrococcales</taxon>
        <taxon>Dermatophilaceae</taxon>
        <taxon>Mobilicoccus</taxon>
    </lineage>
</organism>
<dbReference type="InterPro" id="IPR036757">
    <property type="entry name" value="TFR-like_dimer_dom_sf"/>
</dbReference>
<feature type="domain" description="Peptidase M28" evidence="6">
    <location>
        <begin position="333"/>
        <end position="522"/>
    </location>
</feature>
<dbReference type="GO" id="GO:0016787">
    <property type="term" value="F:hydrolase activity"/>
    <property type="evidence" value="ECO:0007669"/>
    <property type="project" value="UniProtKB-KW"/>
</dbReference>
<keyword evidence="8" id="KW-1185">Reference proteome</keyword>
<evidence type="ECO:0000313" key="7">
    <source>
        <dbReference type="EMBL" id="GMA40563.1"/>
    </source>
</evidence>
<protein>
    <submittedName>
        <fullName evidence="7">Folate hydrolase</fullName>
    </submittedName>
</protein>
<comment type="caution">
    <text evidence="7">The sequence shown here is derived from an EMBL/GenBank/DDBJ whole genome shotgun (WGS) entry which is preliminary data.</text>
</comment>
<accession>A0ABQ6IV45</accession>
<dbReference type="Pfam" id="PF02225">
    <property type="entry name" value="PA"/>
    <property type="match status" value="1"/>
</dbReference>
<dbReference type="SUPFAM" id="SSF52025">
    <property type="entry name" value="PA domain"/>
    <property type="match status" value="1"/>
</dbReference>
<dbReference type="SUPFAM" id="SSF47672">
    <property type="entry name" value="Transferrin receptor-like dimerisation domain"/>
    <property type="match status" value="1"/>
</dbReference>
<keyword evidence="3" id="KW-0732">Signal</keyword>
<name>A0ABQ6IV45_9MICO</name>
<dbReference type="InterPro" id="IPR007484">
    <property type="entry name" value="Peptidase_M28"/>
</dbReference>
<feature type="region of interest" description="Disordered" evidence="2">
    <location>
        <begin position="245"/>
        <end position="264"/>
    </location>
</feature>
<dbReference type="Pfam" id="PF04253">
    <property type="entry name" value="TFR_dimer"/>
    <property type="match status" value="1"/>
</dbReference>
<sequence>MRRLSTTVAMVATLGLALTPATALAATSDEQTPADRAAAYGSPRWQTQYEQNLRAEIDPAHPVQWMRDFGRTPSHVGTPGNARSLEAEVAALKKAGLEVEVDTYQVLATKPKSISVRQTAPVERDLAVVEDDVDMAPEDLPIAYNAYSPAGSVSGEIVYVNYGRPQDFAELERRGVSVEGKIALARYGQNFRGVKPDQAAKAGAIGMIMFSDPSDDGFVRGDTFPDGPWRPDDGIQRGSVLRLWDRPGDPLTPGTPSKPGVPRIDESEATTFAKIPVTPISSREARKLLSTLTGPAVPEEWQGGHDFRYRFGGGETSVKLDLDIDRTQIDVNNVIATIPGTDPDAGYVLVGGHRDTWSAGAVDNKSGWISTMELARALGGLYRDGWQPRRTIVLAGWDGEEYGLLGATEYAENHAQKLKDGALAYLNMDGTAGTRFGASSVPSLDDEIRSVADEVDSPTGKGSVGSAWRAAAEGTPTIGRLGSGSDYTAFLQHVGVPAAGIGFSSTGTVYHSLYDTVEYLEKFSDPGLKGVAAAAEVSGSLALRLANADILPMKYSAYASDVRTRLEAMKKDAPAGASLQTTLDAAAAWGSATRRLEARGARLAAGGLTSGERPEAAKINEAILAQERALLTPDGLPGRPWFKHQVWAPGQTTGYAVLPLPALAEATEAGDRAAFDKAAADLTRSLKNATALAEDVLDD</sequence>
<dbReference type="CDD" id="cd02121">
    <property type="entry name" value="PA_GCPII_like"/>
    <property type="match status" value="1"/>
</dbReference>
<dbReference type="EMBL" id="BSUO01000001">
    <property type="protein sequence ID" value="GMA40563.1"/>
    <property type="molecule type" value="Genomic_DNA"/>
</dbReference>
<feature type="signal peptide" evidence="3">
    <location>
        <begin position="1"/>
        <end position="25"/>
    </location>
</feature>
<dbReference type="PANTHER" id="PTHR10404:SF46">
    <property type="entry name" value="VACUOLAR PROTEIN SORTING-ASSOCIATED PROTEIN 70"/>
    <property type="match status" value="1"/>
</dbReference>
<dbReference type="InterPro" id="IPR007365">
    <property type="entry name" value="TFR-like_dimer_dom"/>
</dbReference>